<dbReference type="RefSeq" id="WP_147208634.1">
    <property type="nucleotide sequence ID" value="NZ_VLJS01000067.1"/>
</dbReference>
<comment type="caution">
    <text evidence="5">The sequence shown here is derived from an EMBL/GenBank/DDBJ whole genome shotgun (WGS) entry which is preliminary data.</text>
</comment>
<dbReference type="PANTHER" id="PTHR24412:SF489">
    <property type="entry name" value="RING FINGER DOMAIN AND KELCH REPEAT-CONTAINING PROTEIN DDB_G0271372"/>
    <property type="match status" value="1"/>
</dbReference>
<dbReference type="Proteomes" id="UP000321583">
    <property type="component" value="Unassembled WGS sequence"/>
</dbReference>
<name>A0A562DIT1_9GAMM</name>
<dbReference type="InterPro" id="IPR006652">
    <property type="entry name" value="Kelch_1"/>
</dbReference>
<feature type="region of interest" description="Disordered" evidence="3">
    <location>
        <begin position="312"/>
        <end position="331"/>
    </location>
</feature>
<organism evidence="5 6">
    <name type="scientific">Pseudoxanthomonas taiwanensis J19</name>
    <dbReference type="NCBI Taxonomy" id="935569"/>
    <lineage>
        <taxon>Bacteria</taxon>
        <taxon>Pseudomonadati</taxon>
        <taxon>Pseudomonadota</taxon>
        <taxon>Gammaproteobacteria</taxon>
        <taxon>Lysobacterales</taxon>
        <taxon>Lysobacteraceae</taxon>
        <taxon>Pseudoxanthomonas</taxon>
    </lineage>
</organism>
<evidence type="ECO:0000313" key="5">
    <source>
        <dbReference type="EMBL" id="TWH09444.1"/>
    </source>
</evidence>
<reference evidence="5 6" key="1">
    <citation type="submission" date="2019-07" db="EMBL/GenBank/DDBJ databases">
        <title>Genome sequencing of lignin-degrading bacterial isolates.</title>
        <authorList>
            <person name="Gladden J."/>
        </authorList>
    </citation>
    <scope>NUCLEOTIDE SEQUENCE [LARGE SCALE GENOMIC DNA]</scope>
    <source>
        <strain evidence="5 6">J19</strain>
    </source>
</reference>
<gene>
    <name evidence="5" type="ORF">L613_003800000310</name>
</gene>
<keyword evidence="2" id="KW-0677">Repeat</keyword>
<dbReference type="Gene3D" id="2.120.10.80">
    <property type="entry name" value="Kelch-type beta propeller"/>
    <property type="match status" value="2"/>
</dbReference>
<feature type="signal peptide" evidence="4">
    <location>
        <begin position="1"/>
        <end position="28"/>
    </location>
</feature>
<dbReference type="InterPro" id="IPR015915">
    <property type="entry name" value="Kelch-typ_b-propeller"/>
</dbReference>
<keyword evidence="6" id="KW-1185">Reference proteome</keyword>
<dbReference type="AlphaFoldDB" id="A0A562DIT1"/>
<dbReference type="Pfam" id="PF24681">
    <property type="entry name" value="Kelch_KLHDC2_KLHL20_DRC7"/>
    <property type="match status" value="1"/>
</dbReference>
<keyword evidence="4" id="KW-0732">Signal</keyword>
<proteinExistence type="predicted"/>
<dbReference type="EMBL" id="VLJS01000067">
    <property type="protein sequence ID" value="TWH09444.1"/>
    <property type="molecule type" value="Genomic_DNA"/>
</dbReference>
<dbReference type="OrthoDB" id="246387at2"/>
<evidence type="ECO:0000256" key="3">
    <source>
        <dbReference type="SAM" id="MobiDB-lite"/>
    </source>
</evidence>
<dbReference type="SMART" id="SM00612">
    <property type="entry name" value="Kelch"/>
    <property type="match status" value="5"/>
</dbReference>
<sequence length="331" mass="35201">MAKPASRPLRLPALAVLILSAFTFGAGARQPPAWEPVPPGEGALHARHENAFVALGERLYLLGGRGQRPLDIYDPASGRWSQGAPPPLEIHHFQALAHEGRLYVLGAFTGDFPEEQPLTHVLVYDPRADRWSQGAEIPPHRRRGAAGVVSHGGRIYLVGGNTRGHMSGYVPWLDAFDPASGHWEELPDAPHARDHFHAAVLDGRLYAARRTSHDTGDTLSMTIAAVDVYDFARGRWSTLEAPLPTPRAGAGAVAAGGALLVLGGESARQVPAHAEVEAYDPGSGRWRSLAPLPRGRHGTQATLLGGAVHVAAGSADRGGGPELDDHLRLSP</sequence>
<dbReference type="SUPFAM" id="SSF117281">
    <property type="entry name" value="Kelch motif"/>
    <property type="match status" value="1"/>
</dbReference>
<evidence type="ECO:0000313" key="6">
    <source>
        <dbReference type="Proteomes" id="UP000321583"/>
    </source>
</evidence>
<feature type="chain" id="PRO_5021959904" evidence="4">
    <location>
        <begin position="29"/>
        <end position="331"/>
    </location>
</feature>
<evidence type="ECO:0000256" key="1">
    <source>
        <dbReference type="ARBA" id="ARBA00022441"/>
    </source>
</evidence>
<evidence type="ECO:0000256" key="4">
    <source>
        <dbReference type="SAM" id="SignalP"/>
    </source>
</evidence>
<evidence type="ECO:0000256" key="2">
    <source>
        <dbReference type="ARBA" id="ARBA00022737"/>
    </source>
</evidence>
<dbReference type="PANTHER" id="PTHR24412">
    <property type="entry name" value="KELCH PROTEIN"/>
    <property type="match status" value="1"/>
</dbReference>
<protein>
    <submittedName>
        <fullName evidence="5">N-acetylneuraminic acid mutarotase</fullName>
    </submittedName>
</protein>
<accession>A0A562DIT1</accession>
<keyword evidence="1" id="KW-0880">Kelch repeat</keyword>